<evidence type="ECO:0000313" key="1">
    <source>
        <dbReference type="EMBL" id="ETW94972.1"/>
    </source>
</evidence>
<dbReference type="InterPro" id="IPR025543">
    <property type="entry name" value="Dodecin-like"/>
</dbReference>
<dbReference type="Proteomes" id="UP000019141">
    <property type="component" value="Unassembled WGS sequence"/>
</dbReference>
<dbReference type="HOGENOM" id="CLU_161196_1_1_7"/>
<gene>
    <name evidence="1" type="ORF">ETSY1_32580</name>
</gene>
<dbReference type="NCBIfam" id="NF043052">
    <property type="entry name" value="DodecBact"/>
    <property type="match status" value="1"/>
</dbReference>
<dbReference type="AlphaFoldDB" id="W4LAE0"/>
<proteinExistence type="predicted"/>
<dbReference type="InterPro" id="IPR050049">
    <property type="entry name" value="Dodecin_bact"/>
</dbReference>
<evidence type="ECO:0000313" key="2">
    <source>
        <dbReference type="Proteomes" id="UP000019141"/>
    </source>
</evidence>
<dbReference type="PANTHER" id="PTHR39324">
    <property type="entry name" value="CALCIUM DODECIN"/>
    <property type="match status" value="1"/>
</dbReference>
<protein>
    <submittedName>
        <fullName evidence="1">Flavin and coenzyme A sequestration protein dodecin</fullName>
    </submittedName>
</protein>
<reference evidence="1 2" key="1">
    <citation type="journal article" date="2014" name="Nature">
        <title>An environmental bacterial taxon with a large and distinct metabolic repertoire.</title>
        <authorList>
            <person name="Wilson M.C."/>
            <person name="Mori T."/>
            <person name="Ruckert C."/>
            <person name="Uria A.R."/>
            <person name="Helf M.J."/>
            <person name="Takada K."/>
            <person name="Gernert C."/>
            <person name="Steffens U.A."/>
            <person name="Heycke N."/>
            <person name="Schmitt S."/>
            <person name="Rinke C."/>
            <person name="Helfrich E.J."/>
            <person name="Brachmann A.O."/>
            <person name="Gurgui C."/>
            <person name="Wakimoto T."/>
            <person name="Kracht M."/>
            <person name="Crusemann M."/>
            <person name="Hentschel U."/>
            <person name="Abe I."/>
            <person name="Matsunaga S."/>
            <person name="Kalinowski J."/>
            <person name="Takeyama H."/>
            <person name="Piel J."/>
        </authorList>
    </citation>
    <scope>NUCLEOTIDE SEQUENCE [LARGE SCALE GENOMIC DNA]</scope>
    <source>
        <strain evidence="2">TSY1</strain>
    </source>
</reference>
<keyword evidence="2" id="KW-1185">Reference proteome</keyword>
<dbReference type="InterPro" id="IPR036694">
    <property type="entry name" value="Dodecin-like_sf"/>
</dbReference>
<dbReference type="EMBL" id="AZHW01000977">
    <property type="protein sequence ID" value="ETW94972.1"/>
    <property type="molecule type" value="Genomic_DNA"/>
</dbReference>
<dbReference type="InterPro" id="IPR009923">
    <property type="entry name" value="Dodecin"/>
</dbReference>
<dbReference type="PANTHER" id="PTHR39324:SF1">
    <property type="entry name" value="CALCIUM DODECIN"/>
    <property type="match status" value="1"/>
</dbReference>
<dbReference type="SUPFAM" id="SSF89807">
    <property type="entry name" value="Dodecin-like"/>
    <property type="match status" value="1"/>
</dbReference>
<name>W4LAE0_ENTF1</name>
<dbReference type="Gene3D" id="3.30.1660.10">
    <property type="entry name" value="Flavin-binding protein dodecin"/>
    <property type="match status" value="1"/>
</dbReference>
<dbReference type="Pfam" id="PF07311">
    <property type="entry name" value="Dodecin"/>
    <property type="match status" value="1"/>
</dbReference>
<comment type="caution">
    <text evidence="1">The sequence shown here is derived from an EMBL/GenBank/DDBJ whole genome shotgun (WGS) entry which is preliminary data.</text>
</comment>
<dbReference type="PATRIC" id="fig|1429438.4.peg.6178"/>
<sequence>MAESDSRTYKLIELVGVSNESYAEATQNAVRRAGQTLRGLGWFQVTELRGLIQDGEISEYQVTLKVGFRLLDHEDV</sequence>
<accession>W4LAE0</accession>
<organism evidence="1 2">
    <name type="scientific">Entotheonella factor</name>
    <dbReference type="NCBI Taxonomy" id="1429438"/>
    <lineage>
        <taxon>Bacteria</taxon>
        <taxon>Pseudomonadati</taxon>
        <taxon>Nitrospinota/Tectimicrobiota group</taxon>
        <taxon>Candidatus Tectimicrobiota</taxon>
        <taxon>Candidatus Entotheonellia</taxon>
        <taxon>Candidatus Entotheonellales</taxon>
        <taxon>Candidatus Entotheonellaceae</taxon>
        <taxon>Candidatus Entotheonella</taxon>
    </lineage>
</organism>